<gene>
    <name evidence="1" type="ORF">MLD38_023262</name>
</gene>
<dbReference type="EMBL" id="CM042885">
    <property type="protein sequence ID" value="KAI4367532.1"/>
    <property type="molecule type" value="Genomic_DNA"/>
</dbReference>
<keyword evidence="2" id="KW-1185">Reference proteome</keyword>
<accession>A0ACB9QL29</accession>
<name>A0ACB9QL29_9MYRT</name>
<evidence type="ECO:0000313" key="2">
    <source>
        <dbReference type="Proteomes" id="UP001057402"/>
    </source>
</evidence>
<dbReference type="Proteomes" id="UP001057402">
    <property type="component" value="Chromosome 6"/>
</dbReference>
<organism evidence="1 2">
    <name type="scientific">Melastoma candidum</name>
    <dbReference type="NCBI Taxonomy" id="119954"/>
    <lineage>
        <taxon>Eukaryota</taxon>
        <taxon>Viridiplantae</taxon>
        <taxon>Streptophyta</taxon>
        <taxon>Embryophyta</taxon>
        <taxon>Tracheophyta</taxon>
        <taxon>Spermatophyta</taxon>
        <taxon>Magnoliopsida</taxon>
        <taxon>eudicotyledons</taxon>
        <taxon>Gunneridae</taxon>
        <taxon>Pentapetalae</taxon>
        <taxon>rosids</taxon>
        <taxon>malvids</taxon>
        <taxon>Myrtales</taxon>
        <taxon>Melastomataceae</taxon>
        <taxon>Melastomatoideae</taxon>
        <taxon>Melastomateae</taxon>
        <taxon>Melastoma</taxon>
    </lineage>
</organism>
<proteinExistence type="predicted"/>
<comment type="caution">
    <text evidence="1">The sequence shown here is derived from an EMBL/GenBank/DDBJ whole genome shotgun (WGS) entry which is preliminary data.</text>
</comment>
<protein>
    <submittedName>
        <fullName evidence="1">Uncharacterized protein</fullName>
    </submittedName>
</protein>
<evidence type="ECO:0000313" key="1">
    <source>
        <dbReference type="EMBL" id="KAI4367532.1"/>
    </source>
</evidence>
<reference evidence="2" key="1">
    <citation type="journal article" date="2023" name="Front. Plant Sci.">
        <title>Chromosomal-level genome assembly of Melastoma candidum provides insights into trichome evolution.</title>
        <authorList>
            <person name="Zhong Y."/>
            <person name="Wu W."/>
            <person name="Sun C."/>
            <person name="Zou P."/>
            <person name="Liu Y."/>
            <person name="Dai S."/>
            <person name="Zhou R."/>
        </authorList>
    </citation>
    <scope>NUCLEOTIDE SEQUENCE [LARGE SCALE GENOMIC DNA]</scope>
</reference>
<sequence>MAAVHHYQGRSGHHWKHDVFVSFRGEELRNSFASHLFRALDRAGIDCFRDDDEREIGEKIHPKLVDAIRRSRFSLALFSRRYGESRWCLNELVEILDFHEKNKHRGHVFMPIFYKVKTKDVRNQTGKFGRCFLEYCKEICVCDTQIETWKKALREAGSTSGWRLNDLSEADLIDKIVDHLLSNILRSSAPYLPEDVVPIESQVEEVMSLLEMSPGQCEPPVRVVGIHGNRGMGKTTLTGMVYDRVCFEFEGFSFLQLDDNANRDNLVYLQKKLLLDVFKINSQQFHDLRSNADEIKRKIRCRKLLLVLDNVTSKDQVRHFGIGDRGRLLSQGSRVIITTRHKHLLEELCVHEKYYVKKMSRSDSLQLFSHHVFGCNHPHEGFKELCESILDIGNIRPSDLVELASVLSGMVRERWPEGIEKWRKNRKVFCPDLIQRVLSKRPIPHSHGSRLNLPYTIHDLGRMALSYPILDFFNSFNSSADGLTMLLIGRPGGQFFTIPLQNMGEVLDTLSGYQAVSIKLEKDGEYRAEEKTGRRNGNRNSMKVWISLFRKMGIFDTPTGAAGHLTWQRTCEERPSRFTEEVEA</sequence>